<feature type="transmembrane region" description="Helical" evidence="6">
    <location>
        <begin position="309"/>
        <end position="332"/>
    </location>
</feature>
<dbReference type="NCBIfam" id="TIGR00360">
    <property type="entry name" value="ComEC_N-term"/>
    <property type="match status" value="1"/>
</dbReference>
<name>A0A4Z0C6U1_9BURK</name>
<gene>
    <name evidence="8" type="ORF">EZ313_03820</name>
</gene>
<accession>A0A4Z0C6U1</accession>
<dbReference type="Pfam" id="PF03772">
    <property type="entry name" value="Competence"/>
    <property type="match status" value="1"/>
</dbReference>
<feature type="transmembrane region" description="Helical" evidence="6">
    <location>
        <begin position="386"/>
        <end position="409"/>
    </location>
</feature>
<dbReference type="Gene3D" id="3.60.15.10">
    <property type="entry name" value="Ribonuclease Z/Hydroxyacylglutathione hydrolase-like"/>
    <property type="match status" value="1"/>
</dbReference>
<feature type="transmembrane region" description="Helical" evidence="6">
    <location>
        <begin position="473"/>
        <end position="495"/>
    </location>
</feature>
<dbReference type="SUPFAM" id="SSF56281">
    <property type="entry name" value="Metallo-hydrolase/oxidoreductase"/>
    <property type="match status" value="1"/>
</dbReference>
<proteinExistence type="predicted"/>
<evidence type="ECO:0000259" key="7">
    <source>
        <dbReference type="SMART" id="SM00849"/>
    </source>
</evidence>
<evidence type="ECO:0000256" key="1">
    <source>
        <dbReference type="ARBA" id="ARBA00004651"/>
    </source>
</evidence>
<feature type="transmembrane region" description="Helical" evidence="6">
    <location>
        <begin position="12"/>
        <end position="29"/>
    </location>
</feature>
<dbReference type="Pfam" id="PF13567">
    <property type="entry name" value="DUF4131"/>
    <property type="match status" value="1"/>
</dbReference>
<keyword evidence="3 6" id="KW-0812">Transmembrane</keyword>
<feature type="transmembrane region" description="Helical" evidence="6">
    <location>
        <begin position="35"/>
        <end position="53"/>
    </location>
</feature>
<dbReference type="CDD" id="cd07731">
    <property type="entry name" value="ComA-like_MBL-fold"/>
    <property type="match status" value="1"/>
</dbReference>
<evidence type="ECO:0000256" key="5">
    <source>
        <dbReference type="ARBA" id="ARBA00023136"/>
    </source>
</evidence>
<dbReference type="PANTHER" id="PTHR30619">
    <property type="entry name" value="DNA INTERNALIZATION/COMPETENCE PROTEIN COMEC/REC2"/>
    <property type="match status" value="1"/>
</dbReference>
<evidence type="ECO:0000256" key="2">
    <source>
        <dbReference type="ARBA" id="ARBA00022475"/>
    </source>
</evidence>
<feature type="transmembrane region" description="Helical" evidence="6">
    <location>
        <begin position="448"/>
        <end position="466"/>
    </location>
</feature>
<dbReference type="InterPro" id="IPR035681">
    <property type="entry name" value="ComA-like_MBL"/>
</dbReference>
<dbReference type="OrthoDB" id="9761531at2"/>
<dbReference type="Pfam" id="PF00753">
    <property type="entry name" value="Lactamase_B"/>
    <property type="match status" value="1"/>
</dbReference>
<evidence type="ECO:0000256" key="3">
    <source>
        <dbReference type="ARBA" id="ARBA00022692"/>
    </source>
</evidence>
<dbReference type="RefSeq" id="WP_135261878.1">
    <property type="nucleotide sequence ID" value="NZ_SMLM01000001.1"/>
</dbReference>
<dbReference type="InterPro" id="IPR004477">
    <property type="entry name" value="ComEC_N"/>
</dbReference>
<evidence type="ECO:0000256" key="4">
    <source>
        <dbReference type="ARBA" id="ARBA00022989"/>
    </source>
</evidence>
<evidence type="ECO:0000313" key="9">
    <source>
        <dbReference type="Proteomes" id="UP000298180"/>
    </source>
</evidence>
<dbReference type="InterPro" id="IPR001279">
    <property type="entry name" value="Metallo-B-lactamas"/>
</dbReference>
<dbReference type="PANTHER" id="PTHR30619:SF1">
    <property type="entry name" value="RECOMBINATION PROTEIN 2"/>
    <property type="match status" value="1"/>
</dbReference>
<sequence length="817" mass="86415">MNASGDRRLLEALLGGAVLGAVVQVHQAALWSSEVYSALGVAGAVAALLLGCVARARREGVAGRFVAFGLVVLASGLIAFALAGLRACDFAGRGLDPVVEGRDITVVGTIAAMPRHSELGPRFRFETEGAGDRSGAVRVPRRLSLAWFAGAPAAAAGLEDQPSGPVLRAGDRWQFTVRLRAPHGQLNPHGFDHELWLWEQGVQATGYVRAGPAHLAPRKLGSSFRYPVEQARQAVRDSILARLVDRQAAGVVAALVTGDQAAIDRADWDVFRATGVAHLMSISGLHVTMFAWLAAAVLGAAWRRSTRLCLLWPAPHAALAGGLVLAAAYALFSGWGVPAQRTVLMLAAVGWLRLSGRRWPWPVTWLFACAVVVTADPWALMHAGFWLSFVAVGVLFATAAGESAAAGGLARLRTLLREQAVVTVALAPLSLLLFGQVSLVGLVANLAAIPWVTLVVTPLAMAGVLLSPVWDLAAWAVQTLGGALQWLAGFPFAVWSGAAPPLWAGAAGVVGGLLLSLRWPPPLRALGVPLLLPALLWQPPRPVQGEFELLGADVGQGNAVIVRTARHTLVYDTGPRFSTDSDAGERVLVPLLRALGERVDRLMLSHRDSDHTGGAAAVLAAHPDADLFASLEPGHPLASLRPVTPCQAGQRWEWDGIRFDVLHPTGQEQAGKANAISCVLRVSGNGASALLAGDIEAAQERALLDRVAPLQAQVLLVPHHGSKTSSSAAFLDAVRPRWALVQAGYRNRFGHPAASVVERYVERGAAVVPSDRCGAAWWTSARPQEMRCEREVARRYWHHRPPAADEGGSGATAPQPP</sequence>
<feature type="domain" description="Metallo-beta-lactamase" evidence="7">
    <location>
        <begin position="556"/>
        <end position="745"/>
    </location>
</feature>
<comment type="caution">
    <text evidence="8">The sequence shown here is derived from an EMBL/GenBank/DDBJ whole genome shotgun (WGS) entry which is preliminary data.</text>
</comment>
<dbReference type="SMART" id="SM00849">
    <property type="entry name" value="Lactamase_B"/>
    <property type="match status" value="1"/>
</dbReference>
<dbReference type="GO" id="GO:0005886">
    <property type="term" value="C:plasma membrane"/>
    <property type="evidence" value="ECO:0007669"/>
    <property type="project" value="UniProtKB-SubCell"/>
</dbReference>
<dbReference type="InterPro" id="IPR025405">
    <property type="entry name" value="DUF4131"/>
</dbReference>
<feature type="transmembrane region" description="Helical" evidence="6">
    <location>
        <begin position="279"/>
        <end position="302"/>
    </location>
</feature>
<feature type="transmembrane region" description="Helical" evidence="6">
    <location>
        <begin position="421"/>
        <end position="442"/>
    </location>
</feature>
<comment type="subcellular location">
    <subcellularLocation>
        <location evidence="1">Cell membrane</location>
        <topology evidence="1">Multi-pass membrane protein</topology>
    </subcellularLocation>
</comment>
<protein>
    <submittedName>
        <fullName evidence="8">ComEC family competence protein</fullName>
    </submittedName>
</protein>
<feature type="transmembrane region" description="Helical" evidence="6">
    <location>
        <begin position="65"/>
        <end position="85"/>
    </location>
</feature>
<keyword evidence="2" id="KW-1003">Cell membrane</keyword>
<keyword evidence="5 6" id="KW-0472">Membrane</keyword>
<evidence type="ECO:0000313" key="8">
    <source>
        <dbReference type="EMBL" id="TFZ05795.1"/>
    </source>
</evidence>
<evidence type="ECO:0000256" key="6">
    <source>
        <dbReference type="SAM" id="Phobius"/>
    </source>
</evidence>
<dbReference type="InterPro" id="IPR036866">
    <property type="entry name" value="RibonucZ/Hydroxyglut_hydro"/>
</dbReference>
<keyword evidence="9" id="KW-1185">Reference proteome</keyword>
<reference evidence="8 9" key="1">
    <citation type="submission" date="2019-03" db="EMBL/GenBank/DDBJ databases">
        <title>Ramlibacter henchirensis DSM 14656, whole genome shotgun sequence.</title>
        <authorList>
            <person name="Zhang X."/>
            <person name="Feng G."/>
            <person name="Zhu H."/>
        </authorList>
    </citation>
    <scope>NUCLEOTIDE SEQUENCE [LARGE SCALE GENOMIC DNA]</scope>
    <source>
        <strain evidence="8 9">DSM 14656</strain>
    </source>
</reference>
<dbReference type="Proteomes" id="UP000298180">
    <property type="component" value="Unassembled WGS sequence"/>
</dbReference>
<dbReference type="AlphaFoldDB" id="A0A4Z0C6U1"/>
<organism evidence="8 9">
    <name type="scientific">Ramlibacter henchirensis</name>
    <dbReference type="NCBI Taxonomy" id="204072"/>
    <lineage>
        <taxon>Bacteria</taxon>
        <taxon>Pseudomonadati</taxon>
        <taxon>Pseudomonadota</taxon>
        <taxon>Betaproteobacteria</taxon>
        <taxon>Burkholderiales</taxon>
        <taxon>Comamonadaceae</taxon>
        <taxon>Ramlibacter</taxon>
    </lineage>
</organism>
<keyword evidence="4 6" id="KW-1133">Transmembrane helix</keyword>
<dbReference type="InterPro" id="IPR052159">
    <property type="entry name" value="Competence_DNA_uptake"/>
</dbReference>
<dbReference type="EMBL" id="SMLM01000001">
    <property type="protein sequence ID" value="TFZ05795.1"/>
    <property type="molecule type" value="Genomic_DNA"/>
</dbReference>